<dbReference type="Pfam" id="PF07690">
    <property type="entry name" value="MFS_1"/>
    <property type="match status" value="1"/>
</dbReference>
<feature type="transmembrane region" description="Helical" evidence="6">
    <location>
        <begin position="310"/>
        <end position="329"/>
    </location>
</feature>
<evidence type="ECO:0000256" key="6">
    <source>
        <dbReference type="SAM" id="Phobius"/>
    </source>
</evidence>
<dbReference type="SUPFAM" id="SSF103473">
    <property type="entry name" value="MFS general substrate transporter"/>
    <property type="match status" value="1"/>
</dbReference>
<feature type="transmembrane region" description="Helical" evidence="6">
    <location>
        <begin position="53"/>
        <end position="72"/>
    </location>
</feature>
<dbReference type="InterPro" id="IPR011701">
    <property type="entry name" value="MFS"/>
</dbReference>
<feature type="transmembrane region" description="Helical" evidence="6">
    <location>
        <begin position="171"/>
        <end position="192"/>
    </location>
</feature>
<feature type="transmembrane region" description="Helical" evidence="6">
    <location>
        <begin position="406"/>
        <end position="424"/>
    </location>
</feature>
<gene>
    <name evidence="8" type="ORF">HF577_10845</name>
</gene>
<dbReference type="Proteomes" id="UP001296706">
    <property type="component" value="Unassembled WGS sequence"/>
</dbReference>
<dbReference type="PROSITE" id="PS50850">
    <property type="entry name" value="MFS"/>
    <property type="match status" value="1"/>
</dbReference>
<dbReference type="InterPro" id="IPR020846">
    <property type="entry name" value="MFS_dom"/>
</dbReference>
<evidence type="ECO:0000256" key="2">
    <source>
        <dbReference type="ARBA" id="ARBA00022448"/>
    </source>
</evidence>
<organism evidence="8 9">
    <name type="scientific">Pseudonocardia xinjiangensis</name>
    <dbReference type="NCBI Taxonomy" id="75289"/>
    <lineage>
        <taxon>Bacteria</taxon>
        <taxon>Bacillati</taxon>
        <taxon>Actinomycetota</taxon>
        <taxon>Actinomycetes</taxon>
        <taxon>Pseudonocardiales</taxon>
        <taxon>Pseudonocardiaceae</taxon>
        <taxon>Pseudonocardia</taxon>
    </lineage>
</organism>
<feature type="transmembrane region" description="Helical" evidence="6">
    <location>
        <begin position="444"/>
        <end position="463"/>
    </location>
</feature>
<evidence type="ECO:0000256" key="5">
    <source>
        <dbReference type="ARBA" id="ARBA00023136"/>
    </source>
</evidence>
<keyword evidence="5 6" id="KW-0472">Membrane</keyword>
<keyword evidence="9" id="KW-1185">Reference proteome</keyword>
<comment type="caution">
    <text evidence="8">The sequence shown here is derived from an EMBL/GenBank/DDBJ whole genome shotgun (WGS) entry which is preliminary data.</text>
</comment>
<feature type="transmembrane region" description="Helical" evidence="6">
    <location>
        <begin position="234"/>
        <end position="257"/>
    </location>
</feature>
<dbReference type="PANTHER" id="PTHR42718:SF9">
    <property type="entry name" value="MAJOR FACILITATOR SUPERFAMILY MULTIDRUG TRANSPORTER MFSC"/>
    <property type="match status" value="1"/>
</dbReference>
<keyword evidence="4 6" id="KW-1133">Transmembrane helix</keyword>
<comment type="subcellular location">
    <subcellularLocation>
        <location evidence="1">Cell membrane</location>
        <topology evidence="1">Multi-pass membrane protein</topology>
    </subcellularLocation>
</comment>
<evidence type="ECO:0000313" key="8">
    <source>
        <dbReference type="EMBL" id="NMH77578.1"/>
    </source>
</evidence>
<feature type="domain" description="Major facilitator superfamily (MFS) profile" evidence="7">
    <location>
        <begin position="18"/>
        <end position="468"/>
    </location>
</feature>
<feature type="transmembrane region" description="Helical" evidence="6">
    <location>
        <begin position="204"/>
        <end position="222"/>
    </location>
</feature>
<feature type="transmembrane region" description="Helical" evidence="6">
    <location>
        <begin position="21"/>
        <end position="41"/>
    </location>
</feature>
<evidence type="ECO:0000256" key="4">
    <source>
        <dbReference type="ARBA" id="ARBA00022989"/>
    </source>
</evidence>
<name>A0ABX1RB13_9PSEU</name>
<feature type="transmembrane region" description="Helical" evidence="6">
    <location>
        <begin position="109"/>
        <end position="129"/>
    </location>
</feature>
<dbReference type="Gene3D" id="1.20.1250.20">
    <property type="entry name" value="MFS general substrate transporter like domains"/>
    <property type="match status" value="2"/>
</dbReference>
<dbReference type="CDD" id="cd17504">
    <property type="entry name" value="MFS_MMR_MDR_like"/>
    <property type="match status" value="1"/>
</dbReference>
<feature type="transmembrane region" description="Helical" evidence="6">
    <location>
        <begin position="341"/>
        <end position="362"/>
    </location>
</feature>
<reference evidence="8 9" key="1">
    <citation type="submission" date="2020-04" db="EMBL/GenBank/DDBJ databases">
        <authorList>
            <person name="Klaysubun C."/>
            <person name="Duangmal K."/>
            <person name="Lipun K."/>
        </authorList>
    </citation>
    <scope>NUCLEOTIDE SEQUENCE [LARGE SCALE GENOMIC DNA]</scope>
    <source>
        <strain evidence="8 9">JCM 11839</strain>
    </source>
</reference>
<dbReference type="EMBL" id="JAAXKY010000026">
    <property type="protein sequence ID" value="NMH77578.1"/>
    <property type="molecule type" value="Genomic_DNA"/>
</dbReference>
<feature type="transmembrane region" description="Helical" evidence="6">
    <location>
        <begin position="368"/>
        <end position="394"/>
    </location>
</feature>
<dbReference type="PANTHER" id="PTHR42718">
    <property type="entry name" value="MAJOR FACILITATOR SUPERFAMILY MULTIDRUG TRANSPORTER MFSC"/>
    <property type="match status" value="1"/>
</dbReference>
<accession>A0ABX1RB13</accession>
<feature type="transmembrane region" description="Helical" evidence="6">
    <location>
        <begin position="269"/>
        <end position="290"/>
    </location>
</feature>
<keyword evidence="2" id="KW-0813">Transport</keyword>
<evidence type="ECO:0000259" key="7">
    <source>
        <dbReference type="PROSITE" id="PS50850"/>
    </source>
</evidence>
<sequence length="471" mass="47197">MVHSRASDRHSAGAPRALGPALAFVGVVVAVMQTLPVPVIKELPQLLDTEASNATWVVTATLLSGAVATPILGRLGDLYGKRCMLVLGLAVMVVGALVSALTSDLPTMVAGRALQGVAMGAVPLGIGLIRDTLPREQAGSAMALVSSSMGIGGSLGLPAAALVAQHADWHVLFYGSAGLGVLCIALIVLVVPESPARAQGSFDMLGAIGLSTGLVLVLLPIAKGGDWGWTSGPVLGTFAAGAVVLVLWGVLELRLGAPLVDLRTSARPAVLLTNLASIMVGASFLVVTLVLPQLLQLPEATGHGLGRSMVVAGLLVAPLGVTMLLTTPVHARLSAAYGSKVTLILGMAIIAIGYVAGLGLMSAPWQSLVIVLILGPGIGLAYSSPPALIVGAVPASETGAANGLNALMRSVGATIASAAVGTVLAGTANDVNGAAVPSIDGFRLSFLIAAGAMVVGLFIAFFLPTARPGRQ</sequence>
<evidence type="ECO:0000313" key="9">
    <source>
        <dbReference type="Proteomes" id="UP001296706"/>
    </source>
</evidence>
<evidence type="ECO:0000256" key="1">
    <source>
        <dbReference type="ARBA" id="ARBA00004651"/>
    </source>
</evidence>
<feature type="transmembrane region" description="Helical" evidence="6">
    <location>
        <begin position="141"/>
        <end position="165"/>
    </location>
</feature>
<proteinExistence type="predicted"/>
<evidence type="ECO:0000256" key="3">
    <source>
        <dbReference type="ARBA" id="ARBA00022692"/>
    </source>
</evidence>
<keyword evidence="3 6" id="KW-0812">Transmembrane</keyword>
<dbReference type="InterPro" id="IPR036259">
    <property type="entry name" value="MFS_trans_sf"/>
</dbReference>
<feature type="transmembrane region" description="Helical" evidence="6">
    <location>
        <begin position="84"/>
        <end position="103"/>
    </location>
</feature>
<protein>
    <submittedName>
        <fullName evidence="8">MFS transporter</fullName>
    </submittedName>
</protein>